<feature type="domain" description="C2H2-type" evidence="5">
    <location>
        <begin position="120"/>
        <end position="143"/>
    </location>
</feature>
<protein>
    <recommendedName>
        <fullName evidence="5">C2H2-type domain-containing protein</fullName>
    </recommendedName>
</protein>
<dbReference type="GO" id="GO:0008270">
    <property type="term" value="F:zinc ion binding"/>
    <property type="evidence" value="ECO:0007669"/>
    <property type="project" value="UniProtKB-KW"/>
</dbReference>
<keyword evidence="3" id="KW-0863">Zinc-finger</keyword>
<evidence type="ECO:0000256" key="2">
    <source>
        <dbReference type="ARBA" id="ARBA00022737"/>
    </source>
</evidence>
<dbReference type="Proteomes" id="UP001165122">
    <property type="component" value="Unassembled WGS sequence"/>
</dbReference>
<reference evidence="7" key="1">
    <citation type="journal article" date="2023" name="Commun. Biol.">
        <title>Genome analysis of Parmales, the sister group of diatoms, reveals the evolutionary specialization of diatoms from phago-mixotrophs to photoautotrophs.</title>
        <authorList>
            <person name="Ban H."/>
            <person name="Sato S."/>
            <person name="Yoshikawa S."/>
            <person name="Yamada K."/>
            <person name="Nakamura Y."/>
            <person name="Ichinomiya M."/>
            <person name="Sato N."/>
            <person name="Blanc-Mathieu R."/>
            <person name="Endo H."/>
            <person name="Kuwata A."/>
            <person name="Ogata H."/>
        </authorList>
    </citation>
    <scope>NUCLEOTIDE SEQUENCE [LARGE SCALE GENOMIC DNA]</scope>
    <source>
        <strain evidence="7">NIES 3700</strain>
    </source>
</reference>
<organism evidence="6 7">
    <name type="scientific">Triparma laevis f. longispina</name>
    <dbReference type="NCBI Taxonomy" id="1714387"/>
    <lineage>
        <taxon>Eukaryota</taxon>
        <taxon>Sar</taxon>
        <taxon>Stramenopiles</taxon>
        <taxon>Ochrophyta</taxon>
        <taxon>Bolidophyceae</taxon>
        <taxon>Parmales</taxon>
        <taxon>Triparmaceae</taxon>
        <taxon>Triparma</taxon>
    </lineage>
</organism>
<dbReference type="GO" id="GO:0045944">
    <property type="term" value="P:positive regulation of transcription by RNA polymerase II"/>
    <property type="evidence" value="ECO:0007669"/>
    <property type="project" value="TreeGrafter"/>
</dbReference>
<feature type="domain" description="C2H2-type" evidence="5">
    <location>
        <begin position="150"/>
        <end position="170"/>
    </location>
</feature>
<evidence type="ECO:0000256" key="1">
    <source>
        <dbReference type="ARBA" id="ARBA00022723"/>
    </source>
</evidence>
<dbReference type="AlphaFoldDB" id="A0A9W7FNQ2"/>
<feature type="domain" description="C2H2-type" evidence="5">
    <location>
        <begin position="88"/>
        <end position="113"/>
    </location>
</feature>
<evidence type="ECO:0000313" key="7">
    <source>
        <dbReference type="Proteomes" id="UP001165122"/>
    </source>
</evidence>
<keyword evidence="4" id="KW-0862">Zinc</keyword>
<dbReference type="PANTHER" id="PTHR24403:SF67">
    <property type="entry name" value="FI01116P-RELATED"/>
    <property type="match status" value="1"/>
</dbReference>
<keyword evidence="1" id="KW-0479">Metal-binding</keyword>
<comment type="caution">
    <text evidence="6">The sequence shown here is derived from an EMBL/GenBank/DDBJ whole genome shotgun (WGS) entry which is preliminary data.</text>
</comment>
<keyword evidence="2" id="KW-0677">Repeat</keyword>
<name>A0A9W7FNQ2_9STRA</name>
<sequence length="222" mass="24875">MILVTSTIAPHDIANDDWEDDSVAGGAGGDGVSARRTWSRQRIEGVERDKWGHIIRACWIIGCQYRTGTTSDLKNHKASKHGINVVWLSCDQENCDYNAKQAGCLKKHKRDIHNIDVVWHRCDSCDYKSKQAGDLNGHKQYVHNIGVVWHQCDSCEYKAKQAGNLKTHTNKVFTTLASLGTNAIHANSFPSEQATSMYTNNETTKTTNTALQYKSRVQINLI</sequence>
<dbReference type="Gene3D" id="3.30.160.60">
    <property type="entry name" value="Classic Zinc Finger"/>
    <property type="match status" value="2"/>
</dbReference>
<evidence type="ECO:0000256" key="4">
    <source>
        <dbReference type="ARBA" id="ARBA00022833"/>
    </source>
</evidence>
<proteinExistence type="predicted"/>
<dbReference type="OrthoDB" id="10043029at2759"/>
<dbReference type="EMBL" id="BRXW01000230">
    <property type="protein sequence ID" value="GMI15404.1"/>
    <property type="molecule type" value="Genomic_DNA"/>
</dbReference>
<feature type="domain" description="C2H2-type" evidence="5">
    <location>
        <begin position="56"/>
        <end position="81"/>
    </location>
</feature>
<dbReference type="InterPro" id="IPR013087">
    <property type="entry name" value="Znf_C2H2_type"/>
</dbReference>
<keyword evidence="7" id="KW-1185">Reference proteome</keyword>
<accession>A0A9W7FNQ2</accession>
<evidence type="ECO:0000313" key="6">
    <source>
        <dbReference type="EMBL" id="GMI15404.1"/>
    </source>
</evidence>
<evidence type="ECO:0000259" key="5">
    <source>
        <dbReference type="SMART" id="SM00355"/>
    </source>
</evidence>
<gene>
    <name evidence="6" type="ORF">TrLO_g6734</name>
</gene>
<dbReference type="SMART" id="SM00355">
    <property type="entry name" value="ZnF_C2H2"/>
    <property type="match status" value="4"/>
</dbReference>
<evidence type="ECO:0000256" key="3">
    <source>
        <dbReference type="ARBA" id="ARBA00022771"/>
    </source>
</evidence>
<dbReference type="InterPro" id="IPR050688">
    <property type="entry name" value="Zinc_finger/UBP_domain"/>
</dbReference>
<dbReference type="PANTHER" id="PTHR24403">
    <property type="entry name" value="ZINC FINGER PROTEIN"/>
    <property type="match status" value="1"/>
</dbReference>
<dbReference type="GO" id="GO:0005634">
    <property type="term" value="C:nucleus"/>
    <property type="evidence" value="ECO:0007669"/>
    <property type="project" value="TreeGrafter"/>
</dbReference>